<accession>A0A6J5MBN4</accession>
<sequence>MADEIDPEDAEGTLTNNFGVMPGKPPTKLDLPLTMGQIASGLMDARTNLAKSRSDKSEKWLAIAAALGQPTRTGTIGETASNVAGAVGKYKAEQRAEEQKNLADRIGIDTKLYDILSTNETNQSRYAAQLATAQAKAADEGLVQTGQLEMGGRHYVTMLATKGPNAGKAYRALLEDAKILGVLPAPPLQAAANTKTPITPVTPQPTTLQKVGGVNLPTQPLTTLQVAAGVKPPVTPPVKTEKPTFMGQDSKRHAVGDPPYEGRDGYMYRMAEDGDEIKVSAQPSEAFEARQKRTEAQVTSEAAASKPAPADHTAFNAERTAVKSLNQSAGSIKRALEVNNLAFDGPLGGLATGAARLTGRNEAELKATAVMSAALNEATLANLKASLGANPTEGERKYLDDMFASAKSAATKAEREAKLTEIQTWITNRLAAASDTVKAYQQQFPSYFDPNYIDAVKQARSAIAKGAPRDAVIQRLKEQGLAPPGDL</sequence>
<feature type="compositionally biased region" description="Basic and acidic residues" evidence="1">
    <location>
        <begin position="249"/>
        <end position="262"/>
    </location>
</feature>
<name>A0A6J5MBN4_9CAUD</name>
<evidence type="ECO:0000256" key="1">
    <source>
        <dbReference type="SAM" id="MobiDB-lite"/>
    </source>
</evidence>
<proteinExistence type="predicted"/>
<protein>
    <submittedName>
        <fullName evidence="2">Uncharacterized protein</fullName>
    </submittedName>
</protein>
<feature type="region of interest" description="Disordered" evidence="1">
    <location>
        <begin position="1"/>
        <end position="26"/>
    </location>
</feature>
<feature type="region of interest" description="Disordered" evidence="1">
    <location>
        <begin position="232"/>
        <end position="262"/>
    </location>
</feature>
<feature type="region of interest" description="Disordered" evidence="1">
    <location>
        <begin position="290"/>
        <end position="310"/>
    </location>
</feature>
<reference evidence="2" key="1">
    <citation type="submission" date="2020-04" db="EMBL/GenBank/DDBJ databases">
        <authorList>
            <person name="Chiriac C."/>
            <person name="Salcher M."/>
            <person name="Ghai R."/>
            <person name="Kavagutti S V."/>
        </authorList>
    </citation>
    <scope>NUCLEOTIDE SEQUENCE</scope>
</reference>
<feature type="compositionally biased region" description="Acidic residues" evidence="1">
    <location>
        <begin position="1"/>
        <end position="11"/>
    </location>
</feature>
<dbReference type="EMBL" id="LR796432">
    <property type="protein sequence ID" value="CAB4144024.1"/>
    <property type="molecule type" value="Genomic_DNA"/>
</dbReference>
<evidence type="ECO:0000313" key="2">
    <source>
        <dbReference type="EMBL" id="CAB4144024.1"/>
    </source>
</evidence>
<gene>
    <name evidence="2" type="ORF">UFOVP468_5</name>
</gene>
<organism evidence="2">
    <name type="scientific">uncultured Caudovirales phage</name>
    <dbReference type="NCBI Taxonomy" id="2100421"/>
    <lineage>
        <taxon>Viruses</taxon>
        <taxon>Duplodnaviria</taxon>
        <taxon>Heunggongvirae</taxon>
        <taxon>Uroviricota</taxon>
        <taxon>Caudoviricetes</taxon>
        <taxon>Peduoviridae</taxon>
        <taxon>Maltschvirus</taxon>
        <taxon>Maltschvirus maltsch</taxon>
    </lineage>
</organism>